<dbReference type="EMBL" id="QGDL01000001">
    <property type="protein sequence ID" value="PWJ31976.1"/>
    <property type="molecule type" value="Genomic_DNA"/>
</dbReference>
<dbReference type="InterPro" id="IPR052042">
    <property type="entry name" value="Tail_sheath_structural"/>
</dbReference>
<feature type="domain" description="Tail sheath protein C-terminal" evidence="3">
    <location>
        <begin position="386"/>
        <end position="491"/>
    </location>
</feature>
<dbReference type="AlphaFoldDB" id="A0A2Y9B884"/>
<dbReference type="Gene3D" id="3.40.50.11780">
    <property type="match status" value="2"/>
</dbReference>
<dbReference type="InterPro" id="IPR035089">
    <property type="entry name" value="Phage_sheath_subtilisin"/>
</dbReference>
<protein>
    <recommendedName>
        <fullName evidence="6">Tail sheath protein C-terminal domain-containing protein</fullName>
    </recommendedName>
</protein>
<sequence length="499" mass="54891">MAEYLSPGVYVEEYENLPHSMEGVATSVAGFVGLAERGTAAGAPILILTYPEFTRKFGGYLNEAAFGEYRYLAGAVEQFFQNGGSRCYVARVLPSDARPASYDNGQLSVTAANEGNWGNRVELHFVEDSKKGLTIRVMYDDEVEEFAELNLHPESANYIGRRLQDSRLVKLQYKGPNEGEDIPLPGNPVEALLGEGNCSIRLEGGADGTKENITASTFTGTDEGPGKRTGIQAFLENNTVSIIAVPGVNIPEVINSLVAHCESIQSRFAVLDMPRDISDVRKLIEFREMIDSTYAAIYHPWIQNLDRANKKPGYFPPSGAVMGVYSRTDMCRGVHKAPANETIACTGLNINFNKGEQDILNPKGINLIRALPGQGIRIWGARTASANTTFKYVNIRRLFIYVEESIKANTGWVAFEPNDANLWNRVRLSIDSFLNTLFRNGMFAGASPSESYFIEIGPATMSPDDIKNGRLIMNIGIAPSRPAEFVIFRITQHTIECSS</sequence>
<proteinExistence type="inferred from homology"/>
<dbReference type="Pfam" id="PF04984">
    <property type="entry name" value="Phage_sheath_1"/>
    <property type="match status" value="1"/>
</dbReference>
<keyword evidence="5" id="KW-1185">Reference proteome</keyword>
<reference evidence="4 5" key="1">
    <citation type="submission" date="2018-05" db="EMBL/GenBank/DDBJ databases">
        <title>The Hungate 1000. A catalogue of reference genomes from the rumen microbiome.</title>
        <authorList>
            <person name="Kelly W."/>
        </authorList>
    </citation>
    <scope>NUCLEOTIDE SEQUENCE [LARGE SCALE GENOMIC DNA]</scope>
    <source>
        <strain evidence="4 5">NLAE-zl-C242</strain>
    </source>
</reference>
<evidence type="ECO:0000313" key="5">
    <source>
        <dbReference type="Proteomes" id="UP000245845"/>
    </source>
</evidence>
<dbReference type="OrthoDB" id="9767864at2"/>
<comment type="caution">
    <text evidence="4">The sequence shown here is derived from an EMBL/GenBank/DDBJ whole genome shotgun (WGS) entry which is preliminary data.</text>
</comment>
<dbReference type="Proteomes" id="UP000245845">
    <property type="component" value="Unassembled WGS sequence"/>
</dbReference>
<accession>A0A2Y9B884</accession>
<dbReference type="PANTHER" id="PTHR35861:SF1">
    <property type="entry name" value="PHAGE TAIL SHEATH PROTEIN"/>
    <property type="match status" value="1"/>
</dbReference>
<evidence type="ECO:0000259" key="2">
    <source>
        <dbReference type="Pfam" id="PF04984"/>
    </source>
</evidence>
<evidence type="ECO:0000256" key="1">
    <source>
        <dbReference type="ARBA" id="ARBA00008005"/>
    </source>
</evidence>
<feature type="domain" description="Tail sheath protein subtilisin-like" evidence="2">
    <location>
        <begin position="233"/>
        <end position="384"/>
    </location>
</feature>
<evidence type="ECO:0000259" key="3">
    <source>
        <dbReference type="Pfam" id="PF17482"/>
    </source>
</evidence>
<evidence type="ECO:0000313" key="4">
    <source>
        <dbReference type="EMBL" id="PWJ31976.1"/>
    </source>
</evidence>
<dbReference type="Pfam" id="PF17482">
    <property type="entry name" value="Phage_sheath_1C"/>
    <property type="match status" value="1"/>
</dbReference>
<organism evidence="4 5">
    <name type="scientific">Faecalicatena orotica</name>
    <dbReference type="NCBI Taxonomy" id="1544"/>
    <lineage>
        <taxon>Bacteria</taxon>
        <taxon>Bacillati</taxon>
        <taxon>Bacillota</taxon>
        <taxon>Clostridia</taxon>
        <taxon>Lachnospirales</taxon>
        <taxon>Lachnospiraceae</taxon>
        <taxon>Faecalicatena</taxon>
    </lineage>
</organism>
<dbReference type="InterPro" id="IPR020287">
    <property type="entry name" value="Tail_sheath_C"/>
</dbReference>
<name>A0A2Y9B884_9FIRM</name>
<evidence type="ECO:0008006" key="6">
    <source>
        <dbReference type="Google" id="ProtNLM"/>
    </source>
</evidence>
<dbReference type="PANTHER" id="PTHR35861">
    <property type="match status" value="1"/>
</dbReference>
<gene>
    <name evidence="4" type="ORF">A8806_101263</name>
</gene>
<comment type="similarity">
    <text evidence="1">Belongs to the myoviridae tail sheath protein family.</text>
</comment>
<dbReference type="RefSeq" id="WP_109729352.1">
    <property type="nucleotide sequence ID" value="NZ_BAAACK010000007.1"/>
</dbReference>